<dbReference type="PANTHER" id="PTHR34127">
    <property type="entry name" value="OS04G0405600 PROTEIN"/>
    <property type="match status" value="1"/>
</dbReference>
<dbReference type="Proteomes" id="UP001174677">
    <property type="component" value="Chromosome 4"/>
</dbReference>
<keyword evidence="2" id="KW-1185">Reference proteome</keyword>
<accession>A0ABQ9MTS8</accession>
<proteinExistence type="predicted"/>
<dbReference type="Pfam" id="PF07082">
    <property type="entry name" value="DUF1350"/>
    <property type="match status" value="1"/>
</dbReference>
<evidence type="ECO:0000313" key="2">
    <source>
        <dbReference type="Proteomes" id="UP001174677"/>
    </source>
</evidence>
<dbReference type="EMBL" id="JARPOI010000004">
    <property type="protein sequence ID" value="KAJ9183661.1"/>
    <property type="molecule type" value="Genomic_DNA"/>
</dbReference>
<protein>
    <submittedName>
        <fullName evidence="1">Uncharacterized protein</fullName>
    </submittedName>
</protein>
<sequence>MELATSIFSISTKNLTLYGYPRIQRGSFKYRPWRATPTRTAISARSSFTNLVSNGYVGRGSSSFGYNNRANNSNNKKIYTIIDSCLVIPPPKGRRPLAIIKFLGGAFIGAVPEVTYGYLIELLAKEGFLVILVPYNVTFDHAHAANQVYERFNTCLDLILTSGLPDANLTAAQLVGLPLFSVGHSNGALLQVLTGSYFCDKIPKANAIISFNNRPATEAVPYFEQLGPLLNQMMPIVEANPMYSMARSASGDAWKMLIDTAGAIIPDTEQEALTSITKFVDQLPSVFNQVTEGVSEFKPKPSENRDCLRNSYNVQHTLLVKFSSDTIDETDLLEETLKPRVKSMGGTIEKVQLSGNHITPCIQEPKWQVGYVYTPADAIAQGLKTLSLNETRVLSRTISDWFRRF</sequence>
<comment type="caution">
    <text evidence="1">The sequence shown here is derived from an EMBL/GenBank/DDBJ whole genome shotgun (WGS) entry which is preliminary data.</text>
</comment>
<gene>
    <name evidence="1" type="ORF">P3X46_007484</name>
</gene>
<reference evidence="1" key="1">
    <citation type="journal article" date="2023" name="Plant Biotechnol. J.">
        <title>Chromosome-level wild Hevea brasiliensis genome provides new tools for genomic-assisted breeding and valuable loci to elevate rubber yield.</title>
        <authorList>
            <person name="Cheng H."/>
            <person name="Song X."/>
            <person name="Hu Y."/>
            <person name="Wu T."/>
            <person name="Yang Q."/>
            <person name="An Z."/>
            <person name="Feng S."/>
            <person name="Deng Z."/>
            <person name="Wu W."/>
            <person name="Zeng X."/>
            <person name="Tu M."/>
            <person name="Wang X."/>
            <person name="Huang H."/>
        </authorList>
    </citation>
    <scope>NUCLEOTIDE SEQUENCE</scope>
    <source>
        <strain evidence="1">MT/VB/25A 57/8</strain>
    </source>
</reference>
<dbReference type="PANTHER" id="PTHR34127:SF3">
    <property type="entry name" value="INITIATION FACTOR 4F SUBUNIT (DUF1350)"/>
    <property type="match status" value="1"/>
</dbReference>
<organism evidence="1 2">
    <name type="scientific">Hevea brasiliensis</name>
    <name type="common">Para rubber tree</name>
    <name type="synonym">Siphonia brasiliensis</name>
    <dbReference type="NCBI Taxonomy" id="3981"/>
    <lineage>
        <taxon>Eukaryota</taxon>
        <taxon>Viridiplantae</taxon>
        <taxon>Streptophyta</taxon>
        <taxon>Embryophyta</taxon>
        <taxon>Tracheophyta</taxon>
        <taxon>Spermatophyta</taxon>
        <taxon>Magnoliopsida</taxon>
        <taxon>eudicotyledons</taxon>
        <taxon>Gunneridae</taxon>
        <taxon>Pentapetalae</taxon>
        <taxon>rosids</taxon>
        <taxon>fabids</taxon>
        <taxon>Malpighiales</taxon>
        <taxon>Euphorbiaceae</taxon>
        <taxon>Crotonoideae</taxon>
        <taxon>Micrandreae</taxon>
        <taxon>Hevea</taxon>
    </lineage>
</organism>
<dbReference type="InterPro" id="IPR010765">
    <property type="entry name" value="DUF1350"/>
</dbReference>
<evidence type="ECO:0000313" key="1">
    <source>
        <dbReference type="EMBL" id="KAJ9183661.1"/>
    </source>
</evidence>
<name>A0ABQ9MTS8_HEVBR</name>